<dbReference type="Proteomes" id="UP000027186">
    <property type="component" value="Plasmid AbAZ39_p5"/>
</dbReference>
<keyword evidence="1" id="KW-0614">Plasmid</keyword>
<reference evidence="1 2" key="1">
    <citation type="journal article" date="2014" name="Genome Announc.">
        <title>Complete Genome Sequence of the Model Rhizosphere Strain Azospirillum brasilense Az39, Successfully Applied in Agriculture.</title>
        <authorList>
            <person name="Rivera D."/>
            <person name="Revale S."/>
            <person name="Molina R."/>
            <person name="Gualpa J."/>
            <person name="Puente M."/>
            <person name="Maroniche G."/>
            <person name="Paris G."/>
            <person name="Baker D."/>
            <person name="Clavijo B."/>
            <person name="McLay K."/>
            <person name="Spaepen S."/>
            <person name="Perticari A."/>
            <person name="Vazquez M."/>
            <person name="Wisniewski-Dye F."/>
            <person name="Watkins C."/>
            <person name="Martinez-Abarca F."/>
            <person name="Vanderleyden J."/>
            <person name="Cassan F."/>
        </authorList>
    </citation>
    <scope>NUCLEOTIDE SEQUENCE [LARGE SCALE GENOMIC DNA]</scope>
    <source>
        <strain evidence="1 2">Az39</strain>
        <plasmid evidence="1">AbAZ39_p5</plasmid>
    </source>
</reference>
<gene>
    <name evidence="1" type="ORF">ABAZ39_33265</name>
</gene>
<organism evidence="1 2">
    <name type="scientific">Azospirillum argentinense</name>
    <dbReference type="NCBI Taxonomy" id="2970906"/>
    <lineage>
        <taxon>Bacteria</taxon>
        <taxon>Pseudomonadati</taxon>
        <taxon>Pseudomonadota</taxon>
        <taxon>Alphaproteobacteria</taxon>
        <taxon>Rhodospirillales</taxon>
        <taxon>Azospirillaceae</taxon>
        <taxon>Azospirillum</taxon>
    </lineage>
</organism>
<dbReference type="KEGG" id="abq:ABAZ39_33265"/>
<evidence type="ECO:0000313" key="1">
    <source>
        <dbReference type="EMBL" id="AIB16706.1"/>
    </source>
</evidence>
<accession>A0A060DS83</accession>
<name>A0A060DS83_9PROT</name>
<proteinExistence type="predicted"/>
<geneLocation type="plasmid" evidence="1 2">
    <name>AbAZ39_p5</name>
</geneLocation>
<sequence length="70" mass="7656">MKINDRFGARQFLYSDHAGGLPMIKSVPEEICDLDQGAGPWAAKPGCGHWPNGLAIRLKLSALARLERPI</sequence>
<evidence type="ECO:0000313" key="2">
    <source>
        <dbReference type="Proteomes" id="UP000027186"/>
    </source>
</evidence>
<protein>
    <submittedName>
        <fullName evidence="1">Uncharacterized protein</fullName>
    </submittedName>
</protein>
<dbReference type="AlphaFoldDB" id="A0A060DS83"/>
<dbReference type="EMBL" id="CP007798">
    <property type="protein sequence ID" value="AIB16706.1"/>
    <property type="molecule type" value="Genomic_DNA"/>
</dbReference>